<reference evidence="1 2" key="1">
    <citation type="journal article" date="2016" name="Nat. Commun.">
        <title>Thousands of microbial genomes shed light on interconnected biogeochemical processes in an aquifer system.</title>
        <authorList>
            <person name="Anantharaman K."/>
            <person name="Brown C.T."/>
            <person name="Hug L.A."/>
            <person name="Sharon I."/>
            <person name="Castelle C.J."/>
            <person name="Probst A.J."/>
            <person name="Thomas B.C."/>
            <person name="Singh A."/>
            <person name="Wilkins M.J."/>
            <person name="Karaoz U."/>
            <person name="Brodie E.L."/>
            <person name="Williams K.H."/>
            <person name="Hubbard S.S."/>
            <person name="Banfield J.F."/>
        </authorList>
    </citation>
    <scope>NUCLEOTIDE SEQUENCE [LARGE SCALE GENOMIC DNA]</scope>
</reference>
<evidence type="ECO:0000313" key="2">
    <source>
        <dbReference type="Proteomes" id="UP000177111"/>
    </source>
</evidence>
<evidence type="ECO:0000313" key="1">
    <source>
        <dbReference type="EMBL" id="OGN31438.1"/>
    </source>
</evidence>
<organism evidence="1 2">
    <name type="scientific">Candidatus Yanofskybacteria bacterium RIFCSPLOWO2_02_FULL_44_18</name>
    <dbReference type="NCBI Taxonomy" id="1802705"/>
    <lineage>
        <taxon>Bacteria</taxon>
        <taxon>Candidatus Yanofskyibacteriota</taxon>
    </lineage>
</organism>
<protein>
    <submittedName>
        <fullName evidence="1">Uncharacterized protein</fullName>
    </submittedName>
</protein>
<dbReference type="Gene3D" id="1.10.10.60">
    <property type="entry name" value="Homeodomain-like"/>
    <property type="match status" value="1"/>
</dbReference>
<name>A0A1F8H369_9BACT</name>
<proteinExistence type="predicted"/>
<comment type="caution">
    <text evidence="1">The sequence shown here is derived from an EMBL/GenBank/DDBJ whole genome shotgun (WGS) entry which is preliminary data.</text>
</comment>
<gene>
    <name evidence="1" type="ORF">A3I96_01225</name>
</gene>
<dbReference type="EMBL" id="MGKT01000002">
    <property type="protein sequence ID" value="OGN31438.1"/>
    <property type="molecule type" value="Genomic_DNA"/>
</dbReference>
<dbReference type="Proteomes" id="UP000177111">
    <property type="component" value="Unassembled WGS sequence"/>
</dbReference>
<sequence>MKKDQKALLLEQLKKTPIVQIACEKLGISRMTYYRWRKSDTEFAKASDEALSEGSLLINDMAESQLISAIRDKNMTAVIYWLKNHHTTYTDRLEISGHLKHSSEKLTPEQEALIKQALRLVSSSPKNKHEKTIKKIS</sequence>
<dbReference type="AlphaFoldDB" id="A0A1F8H369"/>
<accession>A0A1F8H369</accession>